<feature type="transmembrane region" description="Helical" evidence="6">
    <location>
        <begin position="476"/>
        <end position="494"/>
    </location>
</feature>
<keyword evidence="5 6" id="KW-0472">Membrane</keyword>
<reference evidence="8 9" key="1">
    <citation type="submission" date="2022-02" db="EMBL/GenBank/DDBJ databases">
        <title>Comparative genomics of the first Antarctic Pseudomonas spp. capable of biotransforming 2,4,6-Trinitrotoluene.</title>
        <authorList>
            <person name="Cabrera M.A."/>
            <person name="Marquez S.L."/>
            <person name="Perez-Donoso J.M."/>
        </authorList>
    </citation>
    <scope>NUCLEOTIDE SEQUENCE [LARGE SCALE GENOMIC DNA]</scope>
    <source>
        <strain evidence="8 9">TNT19</strain>
    </source>
</reference>
<feature type="transmembrane region" description="Helical" evidence="6">
    <location>
        <begin position="88"/>
        <end position="107"/>
    </location>
</feature>
<accession>A0ABT0ESW6</accession>
<name>A0ABT0ESW6_9PSED</name>
<feature type="transmembrane region" description="Helical" evidence="6">
    <location>
        <begin position="278"/>
        <end position="298"/>
    </location>
</feature>
<proteinExistence type="predicted"/>
<feature type="transmembrane region" description="Helical" evidence="6">
    <location>
        <begin position="240"/>
        <end position="258"/>
    </location>
</feature>
<dbReference type="EMBL" id="JAKNRW010000001">
    <property type="protein sequence ID" value="MCK1788827.1"/>
    <property type="molecule type" value="Genomic_DNA"/>
</dbReference>
<comment type="caution">
    <text evidence="8">The sequence shown here is derived from an EMBL/GenBank/DDBJ whole genome shotgun (WGS) entry which is preliminary data.</text>
</comment>
<gene>
    <name evidence="8" type="ORF">L9059_01195</name>
</gene>
<feature type="domain" description="Major facilitator superfamily (MFS) profile" evidence="7">
    <location>
        <begin position="22"/>
        <end position="505"/>
    </location>
</feature>
<evidence type="ECO:0000256" key="5">
    <source>
        <dbReference type="ARBA" id="ARBA00023136"/>
    </source>
</evidence>
<feature type="transmembrane region" description="Helical" evidence="6">
    <location>
        <begin position="12"/>
        <end position="35"/>
    </location>
</feature>
<dbReference type="Proteomes" id="UP001299876">
    <property type="component" value="Unassembled WGS sequence"/>
</dbReference>
<dbReference type="Gene3D" id="1.20.1250.20">
    <property type="entry name" value="MFS general substrate transporter like domains"/>
    <property type="match status" value="1"/>
</dbReference>
<keyword evidence="9" id="KW-1185">Reference proteome</keyword>
<dbReference type="InterPro" id="IPR011701">
    <property type="entry name" value="MFS"/>
</dbReference>
<dbReference type="PANTHER" id="PTHR42718:SF9">
    <property type="entry name" value="MAJOR FACILITATOR SUPERFAMILY MULTIDRUG TRANSPORTER MFSC"/>
    <property type="match status" value="1"/>
</dbReference>
<evidence type="ECO:0000256" key="2">
    <source>
        <dbReference type="ARBA" id="ARBA00022448"/>
    </source>
</evidence>
<evidence type="ECO:0000256" key="6">
    <source>
        <dbReference type="SAM" id="Phobius"/>
    </source>
</evidence>
<evidence type="ECO:0000313" key="8">
    <source>
        <dbReference type="EMBL" id="MCK1788827.1"/>
    </source>
</evidence>
<evidence type="ECO:0000256" key="3">
    <source>
        <dbReference type="ARBA" id="ARBA00022692"/>
    </source>
</evidence>
<evidence type="ECO:0000313" key="9">
    <source>
        <dbReference type="Proteomes" id="UP001299876"/>
    </source>
</evidence>
<dbReference type="InterPro" id="IPR036259">
    <property type="entry name" value="MFS_trans_sf"/>
</dbReference>
<feature type="transmembrane region" description="Helical" evidence="6">
    <location>
        <begin position="113"/>
        <end position="135"/>
    </location>
</feature>
<dbReference type="Pfam" id="PF07690">
    <property type="entry name" value="MFS_1"/>
    <property type="match status" value="1"/>
</dbReference>
<dbReference type="SUPFAM" id="SSF103473">
    <property type="entry name" value="MFS general substrate transporter"/>
    <property type="match status" value="1"/>
</dbReference>
<protein>
    <submittedName>
        <fullName evidence="8">MFS transporter</fullName>
    </submittedName>
</protein>
<evidence type="ECO:0000256" key="1">
    <source>
        <dbReference type="ARBA" id="ARBA00004141"/>
    </source>
</evidence>
<dbReference type="PROSITE" id="PS50850">
    <property type="entry name" value="MFS"/>
    <property type="match status" value="1"/>
</dbReference>
<organism evidence="8 9">
    <name type="scientific">Pseudomonas violetae</name>
    <dbReference type="NCBI Taxonomy" id="2915813"/>
    <lineage>
        <taxon>Bacteria</taxon>
        <taxon>Pseudomonadati</taxon>
        <taxon>Pseudomonadota</taxon>
        <taxon>Gammaproteobacteria</taxon>
        <taxon>Pseudomonadales</taxon>
        <taxon>Pseudomonadaceae</taxon>
        <taxon>Pseudomonas</taxon>
    </lineage>
</organism>
<keyword evidence="2" id="KW-0813">Transport</keyword>
<sequence>METPTRPPVAAPAAFGVRIATGLVGVLLAVLVSGFNENVTKFAMPDIRGALGYSYDQGTWLLSVYAAFSVTAMAFAPWCSATFTLRRFTLAAIGSFMLLGVLSPFAPNYESMLILRILQGLAGGALPPMLMSVALRFLPPGVKLYGLGSYALTATFGPSFGLPLAAWSVEYLGWQYAFWQIIPMCLLAMGFVAWGLPQDPMKLERIKQFNWRGLLLGAPALVMIVLGLEQGHRLDWFNSQLIRLLIGGGLSLLILFFINEWSQPLPFFKIQMLRIRNLSHALITLGGVLFVLLGVIIIPSNFLADVQGYRPLQTAPVLLWVAVPQLIALPLVVALLNNRIVDCRWVLAIGLALLAVACGIGSHLTQAWHREEFYLMQMIQIIAQPMAVIPLLMLATGGLQPTDGPFASAWFNTIKGFAAVAASSTLETLSMHRMHFHSTMLVDRYGNNPPVTGGASTTEMAHRLHEQAIVLTSSDLYLYMAGLALLLIVLIPIMPTRIFPPRAVS</sequence>
<evidence type="ECO:0000256" key="4">
    <source>
        <dbReference type="ARBA" id="ARBA00022989"/>
    </source>
</evidence>
<feature type="transmembrane region" description="Helical" evidence="6">
    <location>
        <begin position="374"/>
        <end position="394"/>
    </location>
</feature>
<feature type="transmembrane region" description="Helical" evidence="6">
    <location>
        <begin position="147"/>
        <end position="165"/>
    </location>
</feature>
<dbReference type="InterPro" id="IPR020846">
    <property type="entry name" value="MFS_dom"/>
</dbReference>
<feature type="transmembrane region" description="Helical" evidence="6">
    <location>
        <begin position="209"/>
        <end position="228"/>
    </location>
</feature>
<feature type="transmembrane region" description="Helical" evidence="6">
    <location>
        <begin position="343"/>
        <end position="362"/>
    </location>
</feature>
<keyword evidence="3 6" id="KW-0812">Transmembrane</keyword>
<feature type="transmembrane region" description="Helical" evidence="6">
    <location>
        <begin position="177"/>
        <end position="197"/>
    </location>
</feature>
<dbReference type="PANTHER" id="PTHR42718">
    <property type="entry name" value="MAJOR FACILITATOR SUPERFAMILY MULTIDRUG TRANSPORTER MFSC"/>
    <property type="match status" value="1"/>
</dbReference>
<comment type="subcellular location">
    <subcellularLocation>
        <location evidence="1">Membrane</location>
        <topology evidence="1">Multi-pass membrane protein</topology>
    </subcellularLocation>
</comment>
<keyword evidence="4 6" id="KW-1133">Transmembrane helix</keyword>
<feature type="transmembrane region" description="Helical" evidence="6">
    <location>
        <begin position="58"/>
        <end position="76"/>
    </location>
</feature>
<feature type="transmembrane region" description="Helical" evidence="6">
    <location>
        <begin position="318"/>
        <end position="336"/>
    </location>
</feature>
<evidence type="ECO:0000259" key="7">
    <source>
        <dbReference type="PROSITE" id="PS50850"/>
    </source>
</evidence>